<dbReference type="GeneID" id="85436693"/>
<accession>A0AAD8Q9Q3</accession>
<comment type="caution">
    <text evidence="1">The sequence shown here is derived from an EMBL/GenBank/DDBJ whole genome shotgun (WGS) entry which is preliminary data.</text>
</comment>
<organism evidence="1 2">
    <name type="scientific">Colletotrichum navitas</name>
    <dbReference type="NCBI Taxonomy" id="681940"/>
    <lineage>
        <taxon>Eukaryota</taxon>
        <taxon>Fungi</taxon>
        <taxon>Dikarya</taxon>
        <taxon>Ascomycota</taxon>
        <taxon>Pezizomycotina</taxon>
        <taxon>Sordariomycetes</taxon>
        <taxon>Hypocreomycetidae</taxon>
        <taxon>Glomerellales</taxon>
        <taxon>Glomerellaceae</taxon>
        <taxon>Colletotrichum</taxon>
        <taxon>Colletotrichum graminicola species complex</taxon>
    </lineage>
</organism>
<keyword evidence="2" id="KW-1185">Reference proteome</keyword>
<dbReference type="AlphaFoldDB" id="A0AAD8Q9Q3"/>
<sequence>MQWPATIAYRQACDVELTSGSRKIRWQVWLAPLSSKHRLVASRAPFCLVHQTRTTANARAPGWPSKQEAERSWELASSVHRVDTPAPCRPCTTVATYQSVALQEPYAISVARLSMSGDLAPWDLHVRSVLTGTAPIHACMYFQRHVNQPSNHMRSAPQPRLARDAQRLSANLNPWGIRNS</sequence>
<name>A0AAD8Q9Q3_9PEZI</name>
<dbReference type="Proteomes" id="UP001230504">
    <property type="component" value="Unassembled WGS sequence"/>
</dbReference>
<dbReference type="EMBL" id="JAHLJV010000006">
    <property type="protein sequence ID" value="KAK1598016.1"/>
    <property type="molecule type" value="Genomic_DNA"/>
</dbReference>
<proteinExistence type="predicted"/>
<protein>
    <submittedName>
        <fullName evidence="1">Uncharacterized protein</fullName>
    </submittedName>
</protein>
<gene>
    <name evidence="1" type="ORF">LY79DRAFT_325840</name>
</gene>
<evidence type="ECO:0000313" key="2">
    <source>
        <dbReference type="Proteomes" id="UP001230504"/>
    </source>
</evidence>
<reference evidence="1" key="1">
    <citation type="submission" date="2021-06" db="EMBL/GenBank/DDBJ databases">
        <title>Comparative genomics, transcriptomics and evolutionary studies reveal genomic signatures of adaptation to plant cell wall in hemibiotrophic fungi.</title>
        <authorList>
            <consortium name="DOE Joint Genome Institute"/>
            <person name="Baroncelli R."/>
            <person name="Diaz J.F."/>
            <person name="Benocci T."/>
            <person name="Peng M."/>
            <person name="Battaglia E."/>
            <person name="Haridas S."/>
            <person name="Andreopoulos W."/>
            <person name="Labutti K."/>
            <person name="Pangilinan J."/>
            <person name="Floch G.L."/>
            <person name="Makela M.R."/>
            <person name="Henrissat B."/>
            <person name="Grigoriev I.V."/>
            <person name="Crouch J.A."/>
            <person name="De Vries R.P."/>
            <person name="Sukno S.A."/>
            <person name="Thon M.R."/>
        </authorList>
    </citation>
    <scope>NUCLEOTIDE SEQUENCE</scope>
    <source>
        <strain evidence="1">CBS 125086</strain>
    </source>
</reference>
<dbReference type="RefSeq" id="XP_060418761.1">
    <property type="nucleotide sequence ID" value="XM_060552453.1"/>
</dbReference>
<evidence type="ECO:0000313" key="1">
    <source>
        <dbReference type="EMBL" id="KAK1598016.1"/>
    </source>
</evidence>